<dbReference type="Gene3D" id="1.20.1560.10">
    <property type="entry name" value="ABC transporter type 1, transmembrane domain"/>
    <property type="match status" value="1"/>
</dbReference>
<evidence type="ECO:0000256" key="2">
    <source>
        <dbReference type="ARBA" id="ARBA00022692"/>
    </source>
</evidence>
<evidence type="ECO:0000256" key="1">
    <source>
        <dbReference type="ARBA" id="ARBA00004651"/>
    </source>
</evidence>
<evidence type="ECO:0000256" key="5">
    <source>
        <dbReference type="SAM" id="Phobius"/>
    </source>
</evidence>
<gene>
    <name evidence="8" type="ORF">GCM10009809_08560</name>
</gene>
<dbReference type="SUPFAM" id="SSF52540">
    <property type="entry name" value="P-loop containing nucleoside triphosphate hydrolases"/>
    <property type="match status" value="1"/>
</dbReference>
<dbReference type="SUPFAM" id="SSF90123">
    <property type="entry name" value="ABC transporter transmembrane region"/>
    <property type="match status" value="1"/>
</dbReference>
<name>A0ABP4UZ32_9MICO</name>
<dbReference type="InterPro" id="IPR017871">
    <property type="entry name" value="ABC_transporter-like_CS"/>
</dbReference>
<dbReference type="InterPro" id="IPR003439">
    <property type="entry name" value="ABC_transporter-like_ATP-bd"/>
</dbReference>
<feature type="transmembrane region" description="Helical" evidence="5">
    <location>
        <begin position="69"/>
        <end position="90"/>
    </location>
</feature>
<dbReference type="Pfam" id="PF00664">
    <property type="entry name" value="ABC_membrane"/>
    <property type="match status" value="1"/>
</dbReference>
<evidence type="ECO:0000256" key="3">
    <source>
        <dbReference type="ARBA" id="ARBA00022989"/>
    </source>
</evidence>
<dbReference type="InterPro" id="IPR039421">
    <property type="entry name" value="Type_1_exporter"/>
</dbReference>
<dbReference type="PANTHER" id="PTHR43394:SF1">
    <property type="entry name" value="ATP-BINDING CASSETTE SUB-FAMILY B MEMBER 10, MITOCHONDRIAL"/>
    <property type="match status" value="1"/>
</dbReference>
<evidence type="ECO:0000313" key="8">
    <source>
        <dbReference type="EMBL" id="GAA1714679.1"/>
    </source>
</evidence>
<feature type="transmembrane region" description="Helical" evidence="5">
    <location>
        <begin position="171"/>
        <end position="190"/>
    </location>
</feature>
<dbReference type="InterPro" id="IPR036640">
    <property type="entry name" value="ABC1_TM_sf"/>
</dbReference>
<reference evidence="9" key="1">
    <citation type="journal article" date="2019" name="Int. J. Syst. Evol. Microbiol.">
        <title>The Global Catalogue of Microorganisms (GCM) 10K type strain sequencing project: providing services to taxonomists for standard genome sequencing and annotation.</title>
        <authorList>
            <consortium name="The Broad Institute Genomics Platform"/>
            <consortium name="The Broad Institute Genome Sequencing Center for Infectious Disease"/>
            <person name="Wu L."/>
            <person name="Ma J."/>
        </authorList>
    </citation>
    <scope>NUCLEOTIDE SEQUENCE [LARGE SCALE GENOMIC DNA]</scope>
    <source>
        <strain evidence="9">JCM 15589</strain>
    </source>
</reference>
<proteinExistence type="predicted"/>
<organism evidence="8 9">
    <name type="scientific">Isoptericola hypogeus</name>
    <dbReference type="NCBI Taxonomy" id="300179"/>
    <lineage>
        <taxon>Bacteria</taxon>
        <taxon>Bacillati</taxon>
        <taxon>Actinomycetota</taxon>
        <taxon>Actinomycetes</taxon>
        <taxon>Micrococcales</taxon>
        <taxon>Promicromonosporaceae</taxon>
        <taxon>Isoptericola</taxon>
    </lineage>
</organism>
<comment type="caution">
    <text evidence="8">The sequence shown here is derived from an EMBL/GenBank/DDBJ whole genome shotgun (WGS) entry which is preliminary data.</text>
</comment>
<keyword evidence="8" id="KW-0547">Nucleotide-binding</keyword>
<dbReference type="PROSITE" id="PS00211">
    <property type="entry name" value="ABC_TRANSPORTER_1"/>
    <property type="match status" value="1"/>
</dbReference>
<comment type="subcellular location">
    <subcellularLocation>
        <location evidence="1">Cell membrane</location>
        <topology evidence="1">Multi-pass membrane protein</topology>
    </subcellularLocation>
</comment>
<dbReference type="GO" id="GO:0005524">
    <property type="term" value="F:ATP binding"/>
    <property type="evidence" value="ECO:0007669"/>
    <property type="project" value="UniProtKB-KW"/>
</dbReference>
<dbReference type="EMBL" id="BAAAPM010000003">
    <property type="protein sequence ID" value="GAA1714679.1"/>
    <property type="molecule type" value="Genomic_DNA"/>
</dbReference>
<feature type="domain" description="ABC transmembrane type-1" evidence="7">
    <location>
        <begin position="35"/>
        <end position="314"/>
    </location>
</feature>
<keyword evidence="3 5" id="KW-1133">Transmembrane helix</keyword>
<feature type="transmembrane region" description="Helical" evidence="5">
    <location>
        <begin position="147"/>
        <end position="165"/>
    </location>
</feature>
<feature type="transmembrane region" description="Helical" evidence="5">
    <location>
        <begin position="36"/>
        <end position="57"/>
    </location>
</feature>
<evidence type="ECO:0000259" key="6">
    <source>
        <dbReference type="PROSITE" id="PS50893"/>
    </source>
</evidence>
<feature type="transmembrane region" description="Helical" evidence="5">
    <location>
        <begin position="260"/>
        <end position="279"/>
    </location>
</feature>
<protein>
    <submittedName>
        <fullName evidence="8">ABC transporter ATP-binding protein</fullName>
    </submittedName>
</protein>
<dbReference type="Pfam" id="PF00005">
    <property type="entry name" value="ABC_tran"/>
    <property type="match status" value="1"/>
</dbReference>
<sequence>MRPLPLPDVGNPPLTSPARLLTWQAWRQRDVLAKSLVAGVVVMLASAAAPLLIGRAIDDGLEQGFGPALFAWCGAMLLAAAVIVVAGIYNHVWDVENWVRASLSFSQLIGYKASRSGHAITRKLPTGEVVAAVANDALRVGDMYSMVGRFTGGAMAYAVVVVVMLSQHLRLGLVLALGVPVVAAVLGLLVKPLQSRQTTQREATGRLTSLGSDTVSGLRILRGIGGEDVFAGRYARQSQEVRHQGVRVAVLQSVLDGLQVLLPGLLAALVLWLGARAAVRGEITGGQLVTFYGYAAFLAWPVQMATQMLQMVIRAVISSRKILDVLRVTEATPPAATPADAPPAGAELVDEASGLVLRPGRVVGLVCADPDASAAVATRLGRFDDDAEAATPVRLGGVLLADLDKEDLRHRVVVSEATPHLFSGVLGTELDARGRATEAELLAAMVTADAHDVLDSVPGGLAGELPEKGRSLSGGQRQRVALARALLTEPEVLVLVEPTSAVDAHTEARIAERVAEVRRGRTTLVVTASPLVLDHLDDVLLLDDDGRVAAHGTHAQLLERRDAHGAAYRAVVGRSMATDKMPEDENDLEGAAR</sequence>
<keyword evidence="2 5" id="KW-0812">Transmembrane</keyword>
<dbReference type="CDD" id="cd07346">
    <property type="entry name" value="ABC_6TM_exporters"/>
    <property type="match status" value="1"/>
</dbReference>
<dbReference type="Proteomes" id="UP001501138">
    <property type="component" value="Unassembled WGS sequence"/>
</dbReference>
<keyword evidence="8" id="KW-0067">ATP-binding</keyword>
<dbReference type="Gene3D" id="3.40.50.300">
    <property type="entry name" value="P-loop containing nucleotide triphosphate hydrolases"/>
    <property type="match status" value="1"/>
</dbReference>
<feature type="domain" description="ABC transporter" evidence="6">
    <location>
        <begin position="320"/>
        <end position="570"/>
    </location>
</feature>
<dbReference type="PROSITE" id="PS50929">
    <property type="entry name" value="ABC_TM1F"/>
    <property type="match status" value="1"/>
</dbReference>
<evidence type="ECO:0000256" key="4">
    <source>
        <dbReference type="ARBA" id="ARBA00023136"/>
    </source>
</evidence>
<feature type="transmembrane region" description="Helical" evidence="5">
    <location>
        <begin position="291"/>
        <end position="313"/>
    </location>
</feature>
<dbReference type="PANTHER" id="PTHR43394">
    <property type="entry name" value="ATP-DEPENDENT PERMEASE MDL1, MITOCHONDRIAL"/>
    <property type="match status" value="1"/>
</dbReference>
<dbReference type="RefSeq" id="WP_344246010.1">
    <property type="nucleotide sequence ID" value="NZ_BAAAPM010000003.1"/>
</dbReference>
<dbReference type="InterPro" id="IPR011527">
    <property type="entry name" value="ABC1_TM_dom"/>
</dbReference>
<accession>A0ABP4UZ32</accession>
<dbReference type="InterPro" id="IPR027417">
    <property type="entry name" value="P-loop_NTPase"/>
</dbReference>
<dbReference type="PROSITE" id="PS50893">
    <property type="entry name" value="ABC_TRANSPORTER_2"/>
    <property type="match status" value="1"/>
</dbReference>
<evidence type="ECO:0000313" key="9">
    <source>
        <dbReference type="Proteomes" id="UP001501138"/>
    </source>
</evidence>
<keyword evidence="9" id="KW-1185">Reference proteome</keyword>
<keyword evidence="4 5" id="KW-0472">Membrane</keyword>
<evidence type="ECO:0000259" key="7">
    <source>
        <dbReference type="PROSITE" id="PS50929"/>
    </source>
</evidence>